<dbReference type="Gene3D" id="3.40.50.10540">
    <property type="entry name" value="Crotonobetainyl-coa:carnitine coa-transferase, domain 1"/>
    <property type="match status" value="1"/>
</dbReference>
<dbReference type="EC" id="2.8.3.16" evidence="2"/>
<dbReference type="InterPro" id="IPR023606">
    <property type="entry name" value="CoA-Trfase_III_dom_1_sf"/>
</dbReference>
<evidence type="ECO:0000313" key="2">
    <source>
        <dbReference type="EMBL" id="OHT18766.1"/>
    </source>
</evidence>
<dbReference type="PANTHER" id="PTHR48207:SF3">
    <property type="entry name" value="SUCCINATE--HYDROXYMETHYLGLUTARATE COA-TRANSFERASE"/>
    <property type="match status" value="1"/>
</dbReference>
<dbReference type="GO" id="GO:0033608">
    <property type="term" value="F:formyl-CoA transferase activity"/>
    <property type="evidence" value="ECO:0007669"/>
    <property type="project" value="UniProtKB-EC"/>
</dbReference>
<name>A0A1S1HAU7_9SPHN</name>
<dbReference type="RefSeq" id="WP_070932480.1">
    <property type="nucleotide sequence ID" value="NZ_MIPT01000001.1"/>
</dbReference>
<dbReference type="InterPro" id="IPR050483">
    <property type="entry name" value="CoA-transferase_III_domain"/>
</dbReference>
<dbReference type="SUPFAM" id="SSF89796">
    <property type="entry name" value="CoA-transferase family III (CaiB/BaiF)"/>
    <property type="match status" value="1"/>
</dbReference>
<evidence type="ECO:0000313" key="3">
    <source>
        <dbReference type="Proteomes" id="UP000179467"/>
    </source>
</evidence>
<dbReference type="Gene3D" id="3.30.1540.10">
    <property type="entry name" value="formyl-coa transferase, domain 3"/>
    <property type="match status" value="1"/>
</dbReference>
<sequence>MEAGATGAKPQVLAGVKVLDLSRVLAGPWCTQILADFGADVIKVEMPGRGDDTRGWGPPFLDPAPDEPGPGESAYYLSCNRNKRSLALDLSTPEGAAIVRRLAAEADILVENFKVGGLARYGLDYQSLRAINPQLVYCSITGFGQDGPYADQAGYDFVAQAMGGLMSITGEPDGPPTKVGVAITDITTGIYATVSILMALRHAESTGQGQHIDCSLLDTQISMLANQAMSWLVGGVVPGRLGNAHPTIVPYRLFDAADGPVVVAVGNDGQFRSLCAALGRPDLGTDDRFARNAARVANRDVLEPVLEGLIATRSAAEVIAMLKENGIPGGPVNRIDQIFGDPFVAARGSVHNFVREDGVAVPTVAYPARLSETPADYRRRAPYLGEHSSEILEEWLGIGTSELAGLRGDGVIRDRPGPDGEVP</sequence>
<protein>
    <submittedName>
        <fullName evidence="2">Formyl-coenzyme A transferase</fullName>
        <ecNumber evidence="2">2.8.3.16</ecNumber>
    </submittedName>
</protein>
<dbReference type="Proteomes" id="UP000179467">
    <property type="component" value="Unassembled WGS sequence"/>
</dbReference>
<accession>A0A1S1HAU7</accession>
<dbReference type="InterPro" id="IPR003673">
    <property type="entry name" value="CoA-Trfase_fam_III"/>
</dbReference>
<dbReference type="EMBL" id="MIPT01000001">
    <property type="protein sequence ID" value="OHT18766.1"/>
    <property type="molecule type" value="Genomic_DNA"/>
</dbReference>
<dbReference type="Pfam" id="PF02515">
    <property type="entry name" value="CoA_transf_3"/>
    <property type="match status" value="1"/>
</dbReference>
<organism evidence="2 3">
    <name type="scientific">Edaphosphingomonas haloaromaticamans</name>
    <dbReference type="NCBI Taxonomy" id="653954"/>
    <lineage>
        <taxon>Bacteria</taxon>
        <taxon>Pseudomonadati</taxon>
        <taxon>Pseudomonadota</taxon>
        <taxon>Alphaproteobacteria</taxon>
        <taxon>Sphingomonadales</taxon>
        <taxon>Rhizorhabdaceae</taxon>
        <taxon>Edaphosphingomonas</taxon>
    </lineage>
</organism>
<reference evidence="2 3" key="1">
    <citation type="submission" date="2016-09" db="EMBL/GenBank/DDBJ databases">
        <title>Metabolic pathway, cell adaptation mechanisms and a novel monoxygenase revealed through proteogenomic-transcription analysis of a Sphingomonas haloaromaticamans strain degrading the fungicide ortho-phenylphenol.</title>
        <authorList>
            <person name="Perruchon C."/>
            <person name="Papadopoulou E.S."/>
            <person name="Rousidou C."/>
            <person name="Vasileiadis S."/>
            <person name="Tanou G."/>
            <person name="Amoutzias G."/>
            <person name="Molassiotis A."/>
            <person name="Karpouzas D.G."/>
        </authorList>
    </citation>
    <scope>NUCLEOTIDE SEQUENCE [LARGE SCALE GENOMIC DNA]</scope>
    <source>
        <strain evidence="2 3">P3</strain>
    </source>
</reference>
<dbReference type="AlphaFoldDB" id="A0A1S1HAU7"/>
<keyword evidence="1 2" id="KW-0808">Transferase</keyword>
<evidence type="ECO:0000256" key="1">
    <source>
        <dbReference type="ARBA" id="ARBA00022679"/>
    </source>
</evidence>
<dbReference type="InterPro" id="IPR044855">
    <property type="entry name" value="CoA-Trfase_III_dom3_sf"/>
</dbReference>
<proteinExistence type="predicted"/>
<comment type="caution">
    <text evidence="2">The sequence shown here is derived from an EMBL/GenBank/DDBJ whole genome shotgun (WGS) entry which is preliminary data.</text>
</comment>
<dbReference type="OrthoDB" id="5720311at2"/>
<keyword evidence="3" id="KW-1185">Reference proteome</keyword>
<gene>
    <name evidence="2" type="primary">frc_1</name>
    <name evidence="2" type="ORF">BHE75_00742</name>
</gene>
<dbReference type="PANTHER" id="PTHR48207">
    <property type="entry name" value="SUCCINATE--HYDROXYMETHYLGLUTARATE COA-TRANSFERASE"/>
    <property type="match status" value="1"/>
</dbReference>